<protein>
    <submittedName>
        <fullName evidence="2">Peptide deformylase</fullName>
    </submittedName>
</protein>
<name>A0A0R1MGW1_9LACO</name>
<dbReference type="CDD" id="cd00487">
    <property type="entry name" value="Pep_deformylase"/>
    <property type="match status" value="1"/>
</dbReference>
<gene>
    <name evidence="2" type="ORF">FC92_GL002056</name>
</gene>
<dbReference type="PANTHER" id="PTHR10458">
    <property type="entry name" value="PEPTIDE DEFORMYLASE"/>
    <property type="match status" value="1"/>
</dbReference>
<dbReference type="NCBIfam" id="NF006670">
    <property type="entry name" value="PRK09218.1"/>
    <property type="match status" value="1"/>
</dbReference>
<dbReference type="Gene3D" id="3.90.45.10">
    <property type="entry name" value="Peptide deformylase"/>
    <property type="match status" value="1"/>
</dbReference>
<dbReference type="InterPro" id="IPR023635">
    <property type="entry name" value="Peptide_deformylase"/>
</dbReference>
<evidence type="ECO:0000256" key="1">
    <source>
        <dbReference type="ARBA" id="ARBA00010759"/>
    </source>
</evidence>
<evidence type="ECO:0000313" key="2">
    <source>
        <dbReference type="EMBL" id="KRL07278.1"/>
    </source>
</evidence>
<dbReference type="STRING" id="1423759.FC92_GL002056"/>
<keyword evidence="3" id="KW-1185">Reference proteome</keyword>
<sequence length="136" mass="15570">MIRRINSDIDKLRLKSKPATKADKQIIIDLIDTLKAHEDECVGMAANMIDEYKRIIICQMGPFAVPMINPVITKKSKSYQATEGCLSLAGQRKISRYKSITVEYLDKEFVQQRQVFSEFIAQIIQHEIDHCDGIII</sequence>
<dbReference type="SUPFAM" id="SSF56420">
    <property type="entry name" value="Peptide deformylase"/>
    <property type="match status" value="1"/>
</dbReference>
<dbReference type="AlphaFoldDB" id="A0A0R1MGW1"/>
<dbReference type="EMBL" id="AZDX01000007">
    <property type="protein sequence ID" value="KRL07278.1"/>
    <property type="molecule type" value="Genomic_DNA"/>
</dbReference>
<evidence type="ECO:0000313" key="3">
    <source>
        <dbReference type="Proteomes" id="UP000051448"/>
    </source>
</evidence>
<dbReference type="GeneID" id="98311682"/>
<accession>A0A0R1MGW1</accession>
<dbReference type="RefSeq" id="WP_057869231.1">
    <property type="nucleotide sequence ID" value="NZ_AZDX01000007.1"/>
</dbReference>
<comment type="similarity">
    <text evidence="1">Belongs to the polypeptide deformylase family.</text>
</comment>
<dbReference type="Pfam" id="PF01327">
    <property type="entry name" value="Pep_deformylase"/>
    <property type="match status" value="1"/>
</dbReference>
<dbReference type="OrthoDB" id="9784988at2"/>
<comment type="caution">
    <text evidence="2">The sequence shown here is derived from an EMBL/GenBank/DDBJ whole genome shotgun (WGS) entry which is preliminary data.</text>
</comment>
<dbReference type="PATRIC" id="fig|1423759.3.peg.2148"/>
<dbReference type="PIRSF" id="PIRSF004749">
    <property type="entry name" value="Pep_def"/>
    <property type="match status" value="1"/>
</dbReference>
<proteinExistence type="inferred from homology"/>
<dbReference type="GO" id="GO:0042586">
    <property type="term" value="F:peptide deformylase activity"/>
    <property type="evidence" value="ECO:0007669"/>
    <property type="project" value="InterPro"/>
</dbReference>
<dbReference type="PANTHER" id="PTHR10458:SF22">
    <property type="entry name" value="PEPTIDE DEFORMYLASE"/>
    <property type="match status" value="1"/>
</dbReference>
<reference evidence="2 3" key="1">
    <citation type="journal article" date="2015" name="Genome Announc.">
        <title>Expanding the biotechnology potential of lactobacilli through comparative genomics of 213 strains and associated genera.</title>
        <authorList>
            <person name="Sun Z."/>
            <person name="Harris H.M."/>
            <person name="McCann A."/>
            <person name="Guo C."/>
            <person name="Argimon S."/>
            <person name="Zhang W."/>
            <person name="Yang X."/>
            <person name="Jeffery I.B."/>
            <person name="Cooney J.C."/>
            <person name="Kagawa T.F."/>
            <person name="Liu W."/>
            <person name="Song Y."/>
            <person name="Salvetti E."/>
            <person name="Wrobel A."/>
            <person name="Rasinkangas P."/>
            <person name="Parkhill J."/>
            <person name="Rea M.C."/>
            <person name="O'Sullivan O."/>
            <person name="Ritari J."/>
            <person name="Douillard F.P."/>
            <person name="Paul Ross R."/>
            <person name="Yang R."/>
            <person name="Briner A.E."/>
            <person name="Felis G.E."/>
            <person name="de Vos W.M."/>
            <person name="Barrangou R."/>
            <person name="Klaenhammer T.R."/>
            <person name="Caufield P.W."/>
            <person name="Cui Y."/>
            <person name="Zhang H."/>
            <person name="O'Toole P.W."/>
        </authorList>
    </citation>
    <scope>NUCLEOTIDE SEQUENCE [LARGE SCALE GENOMIC DNA]</scope>
    <source>
        <strain evidence="2 3">DSM 19519</strain>
    </source>
</reference>
<dbReference type="PRINTS" id="PR01576">
    <property type="entry name" value="PDEFORMYLASE"/>
</dbReference>
<dbReference type="Proteomes" id="UP000051448">
    <property type="component" value="Unassembled WGS sequence"/>
</dbReference>
<dbReference type="InterPro" id="IPR036821">
    <property type="entry name" value="Peptide_deformylase_sf"/>
</dbReference>
<organism evidence="2 3">
    <name type="scientific">Liquorilactobacillus hordei DSM 19519</name>
    <dbReference type="NCBI Taxonomy" id="1423759"/>
    <lineage>
        <taxon>Bacteria</taxon>
        <taxon>Bacillati</taxon>
        <taxon>Bacillota</taxon>
        <taxon>Bacilli</taxon>
        <taxon>Lactobacillales</taxon>
        <taxon>Lactobacillaceae</taxon>
        <taxon>Liquorilactobacillus</taxon>
    </lineage>
</organism>